<proteinExistence type="predicted"/>
<feature type="compositionally biased region" description="Basic and acidic residues" evidence="2">
    <location>
        <begin position="340"/>
        <end position="352"/>
    </location>
</feature>
<organism evidence="3 4">
    <name type="scientific">Linnemannia elongata AG-77</name>
    <dbReference type="NCBI Taxonomy" id="1314771"/>
    <lineage>
        <taxon>Eukaryota</taxon>
        <taxon>Fungi</taxon>
        <taxon>Fungi incertae sedis</taxon>
        <taxon>Mucoromycota</taxon>
        <taxon>Mortierellomycotina</taxon>
        <taxon>Mortierellomycetes</taxon>
        <taxon>Mortierellales</taxon>
        <taxon>Mortierellaceae</taxon>
        <taxon>Linnemannia</taxon>
    </lineage>
</organism>
<feature type="region of interest" description="Disordered" evidence="2">
    <location>
        <begin position="129"/>
        <end position="155"/>
    </location>
</feature>
<feature type="coiled-coil region" evidence="1">
    <location>
        <begin position="574"/>
        <end position="616"/>
    </location>
</feature>
<dbReference type="AlphaFoldDB" id="A0A197JT51"/>
<feature type="region of interest" description="Disordered" evidence="2">
    <location>
        <begin position="495"/>
        <end position="544"/>
    </location>
</feature>
<reference evidence="3 4" key="1">
    <citation type="submission" date="2016-05" db="EMBL/GenBank/DDBJ databases">
        <title>Genome sequencing reveals origins of a unique bacterial endosymbiosis in the earliest lineages of terrestrial Fungi.</title>
        <authorList>
            <consortium name="DOE Joint Genome Institute"/>
            <person name="Uehling J."/>
            <person name="Gryganskyi A."/>
            <person name="Hameed K."/>
            <person name="Tschaplinski T."/>
            <person name="Misztal P."/>
            <person name="Wu S."/>
            <person name="Desiro A."/>
            <person name="Vande Pol N."/>
            <person name="Du Z.-Y."/>
            <person name="Zienkiewicz A."/>
            <person name="Zienkiewicz K."/>
            <person name="Morin E."/>
            <person name="Tisserant E."/>
            <person name="Splivallo R."/>
            <person name="Hainaut M."/>
            <person name="Henrissat B."/>
            <person name="Ohm R."/>
            <person name="Kuo A."/>
            <person name="Yan J."/>
            <person name="Lipzen A."/>
            <person name="Nolan M."/>
            <person name="Labutti K."/>
            <person name="Barry K."/>
            <person name="Goldstein A."/>
            <person name="Labbe J."/>
            <person name="Schadt C."/>
            <person name="Tuskan G."/>
            <person name="Grigoriev I."/>
            <person name="Martin F."/>
            <person name="Vilgalys R."/>
            <person name="Bonito G."/>
        </authorList>
    </citation>
    <scope>NUCLEOTIDE SEQUENCE [LARGE SCALE GENOMIC DNA]</scope>
    <source>
        <strain evidence="3 4">AG-77</strain>
    </source>
</reference>
<feature type="compositionally biased region" description="Basic residues" evidence="2">
    <location>
        <begin position="137"/>
        <end position="149"/>
    </location>
</feature>
<keyword evidence="1" id="KW-0175">Coiled coil</keyword>
<evidence type="ECO:0000313" key="3">
    <source>
        <dbReference type="EMBL" id="OAQ27494.1"/>
    </source>
</evidence>
<feature type="compositionally biased region" description="Low complexity" evidence="2">
    <location>
        <begin position="520"/>
        <end position="531"/>
    </location>
</feature>
<dbReference type="Proteomes" id="UP000078512">
    <property type="component" value="Unassembled WGS sequence"/>
</dbReference>
<protein>
    <submittedName>
        <fullName evidence="3">Uncharacterized protein</fullName>
    </submittedName>
</protein>
<name>A0A197JT51_9FUNG</name>
<feature type="region of interest" description="Disordered" evidence="2">
    <location>
        <begin position="50"/>
        <end position="87"/>
    </location>
</feature>
<dbReference type="EMBL" id="KV442056">
    <property type="protein sequence ID" value="OAQ27494.1"/>
    <property type="molecule type" value="Genomic_DNA"/>
</dbReference>
<feature type="region of interest" description="Disordered" evidence="2">
    <location>
        <begin position="323"/>
        <end position="356"/>
    </location>
</feature>
<evidence type="ECO:0000313" key="4">
    <source>
        <dbReference type="Proteomes" id="UP000078512"/>
    </source>
</evidence>
<keyword evidence="4" id="KW-1185">Reference proteome</keyword>
<feature type="compositionally biased region" description="Low complexity" evidence="2">
    <location>
        <begin position="50"/>
        <end position="62"/>
    </location>
</feature>
<evidence type="ECO:0000256" key="2">
    <source>
        <dbReference type="SAM" id="MobiDB-lite"/>
    </source>
</evidence>
<evidence type="ECO:0000256" key="1">
    <source>
        <dbReference type="SAM" id="Coils"/>
    </source>
</evidence>
<feature type="compositionally biased region" description="Acidic residues" evidence="2">
    <location>
        <begin position="671"/>
        <end position="681"/>
    </location>
</feature>
<accession>A0A197JT51</accession>
<gene>
    <name evidence="3" type="ORF">K457DRAFT_156806</name>
</gene>
<dbReference type="OrthoDB" id="2418069at2759"/>
<feature type="region of interest" description="Disordered" evidence="2">
    <location>
        <begin position="668"/>
        <end position="692"/>
    </location>
</feature>
<sequence>MVNLLLLRPRSAVTTVLLSYLIVSSFVVLSTESVRERPIASTAKDLRVLSSLSSPSKDQPSLAKRGITTVPHTRPASLPDPQHQEDEEGLLQLQQQRYQQQNQLYDIQPVFVVDQTEFDVYLGVYPDKRPRPLNASAKRRKKKKKKKKKPVLDEQGREVVQQEVIAEPVSVQGRQYLGPVYGQNSLPGFHMAVIEAPWRYRMSYTLDWTVDEDLRERIEEGLTIAEARRQEQMRRYEAATTQPGVTVSDERITAPVVEKQRLRVGSELVMDFQLIPLDQVKSNELLLTRVPVSSLQAHIQLRPEVLEGWYRLQIQFWEEPVPSSPDCDLFASSADEDEGKDNGYDKDGKDSDWGEASDSVLLSSPGRLKEDIWSNNCFPRQVGIWRSAEAIEVTRLGPQDLEWEEFIETLSIETRQERWSLAEFTSSKPSERTSWEQQKAILREEHSAIEEFREPRPVVVDESGDGGGRWGWELGLGRLSGIHHRIKGFLAHPPWGSNNSNKAATATEVETSSFTADAGSSPVMSSSASSAPPVPPLRRRQDKRTYERTVFPQDAFRYQEFVGPNIKDVIPDFLVQELEQFEDAEMDALEARQERIEQWKKQLKEGGQNNEDVEVEVGDVVIYPMSEWDPEIARLQELMDVWNGGTLLKRDGDLGGDSMQQDKIAEVVTDRDDDEKDENEQELIPQVEQGGQARGALNTRIWQGAVETDSQAPVTWRSNRDRIISWRIPQQSPHQTTFLLDIELVATPINPKEQQMTWTREAIAQVALDQQPPVALLTDRVPATWGAVQVTLPAWVPTGTYHVRIRGMSGVGGGAVVEDVSQPFVVLSDPYLYSYS</sequence>
<feature type="compositionally biased region" description="Polar residues" evidence="2">
    <location>
        <begin position="496"/>
        <end position="515"/>
    </location>
</feature>